<dbReference type="InterPro" id="IPR002123">
    <property type="entry name" value="Plipid/glycerol_acylTrfase"/>
</dbReference>
<evidence type="ECO:0000256" key="2">
    <source>
        <dbReference type="SAM" id="Phobius"/>
    </source>
</evidence>
<organism evidence="3 4">
    <name type="scientific">Kwoniella shandongensis</name>
    <dbReference type="NCBI Taxonomy" id="1734106"/>
    <lineage>
        <taxon>Eukaryota</taxon>
        <taxon>Fungi</taxon>
        <taxon>Dikarya</taxon>
        <taxon>Basidiomycota</taxon>
        <taxon>Agaricomycotina</taxon>
        <taxon>Tremellomycetes</taxon>
        <taxon>Tremellales</taxon>
        <taxon>Cryptococcaceae</taxon>
        <taxon>Kwoniella</taxon>
    </lineage>
</organism>
<dbReference type="SMART" id="SM00563">
    <property type="entry name" value="PlsC"/>
    <property type="match status" value="1"/>
</dbReference>
<reference evidence="3" key="2">
    <citation type="submission" date="2024-01" db="EMBL/GenBank/DDBJ databases">
        <title>Comparative genomics of Cryptococcus and Kwoniella reveals pathogenesis evolution and contrasting modes of karyotype evolution via chromosome fusion or intercentromeric recombination.</title>
        <authorList>
            <person name="Coelho M.A."/>
            <person name="David-Palma M."/>
            <person name="Shea T."/>
            <person name="Bowers K."/>
            <person name="McGinley-Smith S."/>
            <person name="Mohammad A.W."/>
            <person name="Gnirke A."/>
            <person name="Yurkov A.M."/>
            <person name="Nowrousian M."/>
            <person name="Sun S."/>
            <person name="Cuomo C.A."/>
            <person name="Heitman J."/>
        </authorList>
    </citation>
    <scope>NUCLEOTIDE SEQUENCE</scope>
    <source>
        <strain evidence="3">CBS 12478</strain>
    </source>
</reference>
<dbReference type="OrthoDB" id="1044435at2759"/>
<name>A0A5M6C6G0_9TREE</name>
<evidence type="ECO:0000313" key="3">
    <source>
        <dbReference type="EMBL" id="WWD19707.1"/>
    </source>
</evidence>
<proteinExistence type="predicted"/>
<feature type="compositionally biased region" description="Gly residues" evidence="1">
    <location>
        <begin position="574"/>
        <end position="586"/>
    </location>
</feature>
<dbReference type="PANTHER" id="PTHR31605">
    <property type="entry name" value="GLYCEROL-3-PHOSPHATE O-ACYLTRANSFERASE 1"/>
    <property type="match status" value="1"/>
</dbReference>
<dbReference type="InterPro" id="IPR052744">
    <property type="entry name" value="GPAT/DAPAT"/>
</dbReference>
<dbReference type="AlphaFoldDB" id="A0A5M6C6G0"/>
<keyword evidence="4" id="KW-1185">Reference proteome</keyword>
<reference evidence="3" key="1">
    <citation type="submission" date="2017-08" db="EMBL/GenBank/DDBJ databases">
        <authorList>
            <person name="Cuomo C."/>
            <person name="Billmyre B."/>
            <person name="Heitman J."/>
        </authorList>
    </citation>
    <scope>NUCLEOTIDE SEQUENCE</scope>
    <source>
        <strain evidence="3">CBS 12478</strain>
    </source>
</reference>
<accession>A0A5M6C6G0</accession>
<evidence type="ECO:0000256" key="1">
    <source>
        <dbReference type="SAM" id="MobiDB-lite"/>
    </source>
</evidence>
<dbReference type="Pfam" id="PF01553">
    <property type="entry name" value="Acyltransferase"/>
    <property type="match status" value="1"/>
</dbReference>
<dbReference type="KEGG" id="ksn:43588216"/>
<feature type="region of interest" description="Disordered" evidence="1">
    <location>
        <begin position="537"/>
        <end position="560"/>
    </location>
</feature>
<feature type="compositionally biased region" description="Basic and acidic residues" evidence="1">
    <location>
        <begin position="537"/>
        <end position="551"/>
    </location>
</feature>
<gene>
    <name evidence="3" type="ORF">CI109_104171</name>
</gene>
<dbReference type="SUPFAM" id="SSF69593">
    <property type="entry name" value="Glycerol-3-phosphate (1)-acyltransferase"/>
    <property type="match status" value="1"/>
</dbReference>
<feature type="region of interest" description="Disordered" evidence="1">
    <location>
        <begin position="574"/>
        <end position="594"/>
    </location>
</feature>
<keyword evidence="2" id="KW-1133">Transmembrane helix</keyword>
<feature type="transmembrane region" description="Helical" evidence="2">
    <location>
        <begin position="372"/>
        <end position="394"/>
    </location>
</feature>
<keyword evidence="2" id="KW-0812">Transmembrane</keyword>
<evidence type="ECO:0000313" key="4">
    <source>
        <dbReference type="Proteomes" id="UP000322225"/>
    </source>
</evidence>
<feature type="transmembrane region" description="Helical" evidence="2">
    <location>
        <begin position="336"/>
        <end position="360"/>
    </location>
</feature>
<dbReference type="CDD" id="cd07992">
    <property type="entry name" value="LPLAT_AAK14816-like"/>
    <property type="match status" value="1"/>
</dbReference>
<dbReference type="GO" id="GO:0016287">
    <property type="term" value="F:glycerone-phosphate O-acyltransferase activity"/>
    <property type="evidence" value="ECO:0007669"/>
    <property type="project" value="TreeGrafter"/>
</dbReference>
<dbReference type="EMBL" id="CP144057">
    <property type="protein sequence ID" value="WWD19707.1"/>
    <property type="molecule type" value="Genomic_DNA"/>
</dbReference>
<keyword evidence="2" id="KW-0472">Membrane</keyword>
<dbReference type="GeneID" id="43588216"/>
<dbReference type="Proteomes" id="UP000322225">
    <property type="component" value="Chromosome 7"/>
</dbReference>
<dbReference type="GO" id="GO:0008654">
    <property type="term" value="P:phospholipid biosynthetic process"/>
    <property type="evidence" value="ECO:0007669"/>
    <property type="project" value="TreeGrafter"/>
</dbReference>
<dbReference type="GO" id="GO:0004366">
    <property type="term" value="F:glycerol-3-phosphate O-acyltransferase activity"/>
    <property type="evidence" value="ECO:0007669"/>
    <property type="project" value="TreeGrafter"/>
</dbReference>
<dbReference type="RefSeq" id="XP_031861687.1">
    <property type="nucleotide sequence ID" value="XM_032004085.1"/>
</dbReference>
<dbReference type="PANTHER" id="PTHR31605:SF0">
    <property type="entry name" value="GLYCEROL-3-PHOSPHATE O-ACYLTRANSFERASE 1"/>
    <property type="match status" value="1"/>
</dbReference>
<sequence>MPFGFTHAPLRKLADSAICSFFREIEVYGGENVPAEGPIIFACSHANMALDPAILSNTVPHDHFLHYWVKDSLFKNPAVGWLLRNAGNIAVDRKTKNNQKLFKGTFEALAQGESIGVFPEGTSHTEPHLIPLKDGTSWAALEYVRYLQGTEENKGAKKGRKAVVIPVGIAYVDKSKYRSRVVVHYGEPIYMEDYESEFMSPDDGAGKLAVKRLTRKIDTEFRQMTVNAPDWDTAYAAQMARELLWERDDDLALSDYVNVSQTLVDIFSTPNDSVAELKKLLATYHRLLSSSRLSNAALVDLKLPRNLNPSRPIDLPNRFSTLWLLIKDSLSCFVRLPFFIVPMLIHIPIYIVGILGARLAEDELETQAQMKVVFGLLLSFLTYPVLFFSLWAVFKQVTLGAALAAGVVWVLGRYHSALVDENYTAMKRLVAAWRLVVGVWLPRDFEMPLPSFIASSSLFAPDPPKVAGLPPTVEKEVYVRPKRLSSRVLVRHVLRVRLEAARQLAQVLLELEQDNADVNASFWLAKEFGGEVVEVSKEDEQNGVSDWERPLPKGTRRGGEVVNYLREKGARLGYGQGEDLGLSSGGEGDDALEE</sequence>
<protein>
    <submittedName>
        <fullName evidence="3">Uncharacterized protein</fullName>
    </submittedName>
</protein>